<comment type="caution">
    <text evidence="1">The sequence shown here is derived from an EMBL/GenBank/DDBJ whole genome shotgun (WGS) entry which is preliminary data.</text>
</comment>
<dbReference type="Proteomes" id="UP000051254">
    <property type="component" value="Unassembled WGS sequence"/>
</dbReference>
<name>A0A0R0C048_9GAMM</name>
<gene>
    <name evidence="1" type="ORF">ABB25_06755</name>
</gene>
<reference evidence="1 2" key="1">
    <citation type="submission" date="2015-05" db="EMBL/GenBank/DDBJ databases">
        <title>Genome sequencing and analysis of members of genus Stenotrophomonas.</title>
        <authorList>
            <person name="Patil P.P."/>
            <person name="Midha S."/>
            <person name="Patil P.B."/>
        </authorList>
    </citation>
    <scope>NUCLEOTIDE SEQUENCE [LARGE SCALE GENOMIC DNA]</scope>
    <source>
        <strain evidence="1 2">DSM 17805</strain>
    </source>
</reference>
<protein>
    <submittedName>
        <fullName evidence="1">Uncharacterized protein</fullName>
    </submittedName>
</protein>
<dbReference type="PATRIC" id="fig|266128.3.peg.223"/>
<dbReference type="EMBL" id="LDJH01000011">
    <property type="protein sequence ID" value="KRG58344.1"/>
    <property type="molecule type" value="Genomic_DNA"/>
</dbReference>
<keyword evidence="2" id="KW-1185">Reference proteome</keyword>
<sequence length="136" mass="15631">MHDLDQLAQGVVDALVGAHRSCRQLHSQQLCRQLGIGASVSVTTLRDGQWQTRQQALRGLINRHGIQPRRLQLQLRCRVQDAGTDHQGQPRLWLELDRRAATHQLLIQADIDICCRLRMWFDHCLLRDVSIALEED</sequence>
<organism evidence="1 2">
    <name type="scientific">Stenotrophomonas koreensis</name>
    <dbReference type="NCBI Taxonomy" id="266128"/>
    <lineage>
        <taxon>Bacteria</taxon>
        <taxon>Pseudomonadati</taxon>
        <taxon>Pseudomonadota</taxon>
        <taxon>Gammaproteobacteria</taxon>
        <taxon>Lysobacterales</taxon>
        <taxon>Lysobacteraceae</taxon>
        <taxon>Stenotrophomonas</taxon>
    </lineage>
</organism>
<accession>A0A0R0C048</accession>
<evidence type="ECO:0000313" key="1">
    <source>
        <dbReference type="EMBL" id="KRG58344.1"/>
    </source>
</evidence>
<proteinExistence type="predicted"/>
<dbReference type="RefSeq" id="WP_057665220.1">
    <property type="nucleotide sequence ID" value="NZ_LDJH01000011.1"/>
</dbReference>
<dbReference type="AlphaFoldDB" id="A0A0R0C048"/>
<dbReference type="STRING" id="266128.ABB25_06755"/>
<evidence type="ECO:0000313" key="2">
    <source>
        <dbReference type="Proteomes" id="UP000051254"/>
    </source>
</evidence>